<reference evidence="2" key="1">
    <citation type="journal article" date="2014" name="Front. Microbiol.">
        <title>High frequency of phylogenetically diverse reductive dehalogenase-homologous genes in deep subseafloor sedimentary metagenomes.</title>
        <authorList>
            <person name="Kawai M."/>
            <person name="Futagami T."/>
            <person name="Toyoda A."/>
            <person name="Takaki Y."/>
            <person name="Nishi S."/>
            <person name="Hori S."/>
            <person name="Arai W."/>
            <person name="Tsubouchi T."/>
            <person name="Morono Y."/>
            <person name="Uchiyama I."/>
            <person name="Ito T."/>
            <person name="Fujiyama A."/>
            <person name="Inagaki F."/>
            <person name="Takami H."/>
        </authorList>
    </citation>
    <scope>NUCLEOTIDE SEQUENCE</scope>
    <source>
        <strain evidence="2">Expedition CK06-06</strain>
    </source>
</reference>
<dbReference type="AlphaFoldDB" id="X1AX48"/>
<dbReference type="EMBL" id="BART01010309">
    <property type="protein sequence ID" value="GAG87704.1"/>
    <property type="molecule type" value="Genomic_DNA"/>
</dbReference>
<feature type="compositionally biased region" description="Basic and acidic residues" evidence="1">
    <location>
        <begin position="67"/>
        <end position="82"/>
    </location>
</feature>
<comment type="caution">
    <text evidence="2">The sequence shown here is derived from an EMBL/GenBank/DDBJ whole genome shotgun (WGS) entry which is preliminary data.</text>
</comment>
<sequence>TQSVDSQTGIVKFDGQLVRDLCDLFGVTEISYYSVAGKVLHMLGVVNVLRQTELQARIQKEKAKKGGRADDTKDPRVQLKRS</sequence>
<accession>X1AX48</accession>
<feature type="region of interest" description="Disordered" evidence="1">
    <location>
        <begin position="59"/>
        <end position="82"/>
    </location>
</feature>
<gene>
    <name evidence="2" type="ORF">S01H4_22477</name>
</gene>
<evidence type="ECO:0000313" key="2">
    <source>
        <dbReference type="EMBL" id="GAG87704.1"/>
    </source>
</evidence>
<organism evidence="2">
    <name type="scientific">marine sediment metagenome</name>
    <dbReference type="NCBI Taxonomy" id="412755"/>
    <lineage>
        <taxon>unclassified sequences</taxon>
        <taxon>metagenomes</taxon>
        <taxon>ecological metagenomes</taxon>
    </lineage>
</organism>
<name>X1AX48_9ZZZZ</name>
<protein>
    <submittedName>
        <fullName evidence="2">Uncharacterized protein</fullName>
    </submittedName>
</protein>
<proteinExistence type="predicted"/>
<evidence type="ECO:0000256" key="1">
    <source>
        <dbReference type="SAM" id="MobiDB-lite"/>
    </source>
</evidence>
<feature type="non-terminal residue" evidence="2">
    <location>
        <position position="1"/>
    </location>
</feature>